<feature type="compositionally biased region" description="Basic and acidic residues" evidence="1">
    <location>
        <begin position="18"/>
        <end position="30"/>
    </location>
</feature>
<proteinExistence type="predicted"/>
<name>A0A9D4RM19_DREPO</name>
<reference evidence="2" key="2">
    <citation type="submission" date="2020-11" db="EMBL/GenBank/DDBJ databases">
        <authorList>
            <person name="McCartney M.A."/>
            <person name="Auch B."/>
            <person name="Kono T."/>
            <person name="Mallez S."/>
            <person name="Becker A."/>
            <person name="Gohl D.M."/>
            <person name="Silverstein K.A.T."/>
            <person name="Koren S."/>
            <person name="Bechman K.B."/>
            <person name="Herman A."/>
            <person name="Abrahante J.E."/>
            <person name="Garbe J."/>
        </authorList>
    </citation>
    <scope>NUCLEOTIDE SEQUENCE</scope>
    <source>
        <strain evidence="2">Duluth1</strain>
        <tissue evidence="2">Whole animal</tissue>
    </source>
</reference>
<feature type="compositionally biased region" description="Basic and acidic residues" evidence="1">
    <location>
        <begin position="58"/>
        <end position="67"/>
    </location>
</feature>
<keyword evidence="3" id="KW-1185">Reference proteome</keyword>
<comment type="caution">
    <text evidence="2">The sequence shown here is derived from an EMBL/GenBank/DDBJ whole genome shotgun (WGS) entry which is preliminary data.</text>
</comment>
<feature type="region of interest" description="Disordered" evidence="1">
    <location>
        <begin position="16"/>
        <end position="91"/>
    </location>
</feature>
<gene>
    <name evidence="2" type="ORF">DPMN_034394</name>
</gene>
<reference evidence="2" key="1">
    <citation type="journal article" date="2019" name="bioRxiv">
        <title>The Genome of the Zebra Mussel, Dreissena polymorpha: A Resource for Invasive Species Research.</title>
        <authorList>
            <person name="McCartney M.A."/>
            <person name="Auch B."/>
            <person name="Kono T."/>
            <person name="Mallez S."/>
            <person name="Zhang Y."/>
            <person name="Obille A."/>
            <person name="Becker A."/>
            <person name="Abrahante J.E."/>
            <person name="Garbe J."/>
            <person name="Badalamenti J.P."/>
            <person name="Herman A."/>
            <person name="Mangelson H."/>
            <person name="Liachko I."/>
            <person name="Sullivan S."/>
            <person name="Sone E.D."/>
            <person name="Koren S."/>
            <person name="Silverstein K.A.T."/>
            <person name="Beckman K.B."/>
            <person name="Gohl D.M."/>
        </authorList>
    </citation>
    <scope>NUCLEOTIDE SEQUENCE</scope>
    <source>
        <strain evidence="2">Duluth1</strain>
        <tissue evidence="2">Whole animal</tissue>
    </source>
</reference>
<evidence type="ECO:0000256" key="1">
    <source>
        <dbReference type="SAM" id="MobiDB-lite"/>
    </source>
</evidence>
<protein>
    <submittedName>
        <fullName evidence="2">Uncharacterized protein</fullName>
    </submittedName>
</protein>
<sequence length="106" mass="12120">MQILLAKGWDTILSDAPTFKRDWAKPEPRTKTAPTTIENQNRKPVQHGRRKAPPKTAPSEEKKKDVGFEDVVFETPPETPPPEQVKLSNADRKDSEFWKFYDKGAT</sequence>
<evidence type="ECO:0000313" key="3">
    <source>
        <dbReference type="Proteomes" id="UP000828390"/>
    </source>
</evidence>
<dbReference type="AlphaFoldDB" id="A0A9D4RM19"/>
<dbReference type="Proteomes" id="UP000828390">
    <property type="component" value="Unassembled WGS sequence"/>
</dbReference>
<organism evidence="2 3">
    <name type="scientific">Dreissena polymorpha</name>
    <name type="common">Zebra mussel</name>
    <name type="synonym">Mytilus polymorpha</name>
    <dbReference type="NCBI Taxonomy" id="45954"/>
    <lineage>
        <taxon>Eukaryota</taxon>
        <taxon>Metazoa</taxon>
        <taxon>Spiralia</taxon>
        <taxon>Lophotrochozoa</taxon>
        <taxon>Mollusca</taxon>
        <taxon>Bivalvia</taxon>
        <taxon>Autobranchia</taxon>
        <taxon>Heteroconchia</taxon>
        <taxon>Euheterodonta</taxon>
        <taxon>Imparidentia</taxon>
        <taxon>Neoheterodontei</taxon>
        <taxon>Myida</taxon>
        <taxon>Dreissenoidea</taxon>
        <taxon>Dreissenidae</taxon>
        <taxon>Dreissena</taxon>
    </lineage>
</organism>
<feature type="compositionally biased region" description="Polar residues" evidence="1">
    <location>
        <begin position="32"/>
        <end position="43"/>
    </location>
</feature>
<accession>A0A9D4RM19</accession>
<evidence type="ECO:0000313" key="2">
    <source>
        <dbReference type="EMBL" id="KAH3871200.1"/>
    </source>
</evidence>
<feature type="compositionally biased region" description="Basic residues" evidence="1">
    <location>
        <begin position="44"/>
        <end position="53"/>
    </location>
</feature>
<dbReference type="EMBL" id="JAIWYP010000002">
    <property type="protein sequence ID" value="KAH3871200.1"/>
    <property type="molecule type" value="Genomic_DNA"/>
</dbReference>